<dbReference type="Pfam" id="PF00388">
    <property type="entry name" value="PI-PLC-X"/>
    <property type="match status" value="1"/>
</dbReference>
<comment type="caution">
    <text evidence="3">The sequence shown here is derived from an EMBL/GenBank/DDBJ whole genome shotgun (WGS) entry which is preliminary data.</text>
</comment>
<evidence type="ECO:0000313" key="3">
    <source>
        <dbReference type="EMBL" id="KAK4508335.1"/>
    </source>
</evidence>
<evidence type="ECO:0000256" key="1">
    <source>
        <dbReference type="SAM" id="Phobius"/>
    </source>
</evidence>
<dbReference type="SUPFAM" id="SSF51695">
    <property type="entry name" value="PLC-like phosphodiesterases"/>
    <property type="match status" value="1"/>
</dbReference>
<dbReference type="InterPro" id="IPR051057">
    <property type="entry name" value="PI-PLC_domain"/>
</dbReference>
<reference evidence="3 4" key="1">
    <citation type="journal article" date="2023" name="G3 (Bethesda)">
        <title>A chromosome-level genome assembly of Zasmidium syzygii isolated from banana leaves.</title>
        <authorList>
            <person name="van Westerhoven A.C."/>
            <person name="Mehrabi R."/>
            <person name="Talebi R."/>
            <person name="Steentjes M.B.F."/>
            <person name="Corcolon B."/>
            <person name="Chong P.A."/>
            <person name="Kema G.H.J."/>
            <person name="Seidl M.F."/>
        </authorList>
    </citation>
    <scope>NUCLEOTIDE SEQUENCE [LARGE SCALE GENOMIC DNA]</scope>
    <source>
        <strain evidence="3 4">P124</strain>
    </source>
</reference>
<organism evidence="3 4">
    <name type="scientific">Zasmidium cellare</name>
    <name type="common">Wine cellar mold</name>
    <name type="synonym">Racodium cellare</name>
    <dbReference type="NCBI Taxonomy" id="395010"/>
    <lineage>
        <taxon>Eukaryota</taxon>
        <taxon>Fungi</taxon>
        <taxon>Dikarya</taxon>
        <taxon>Ascomycota</taxon>
        <taxon>Pezizomycotina</taxon>
        <taxon>Dothideomycetes</taxon>
        <taxon>Dothideomycetidae</taxon>
        <taxon>Mycosphaerellales</taxon>
        <taxon>Mycosphaerellaceae</taxon>
        <taxon>Zasmidium</taxon>
    </lineage>
</organism>
<evidence type="ECO:0000313" key="4">
    <source>
        <dbReference type="Proteomes" id="UP001305779"/>
    </source>
</evidence>
<name>A0ABR0F4X5_ZASCE</name>
<dbReference type="EMBL" id="JAXOVC010000001">
    <property type="protein sequence ID" value="KAK4508335.1"/>
    <property type="molecule type" value="Genomic_DNA"/>
</dbReference>
<sequence>MSVLEQLNAGIRYFDFRCGIKEDIPEMVHGPSLLGLQLPEVLDIMYTWLETHSKEGLIVQIKEDRKPERSTVHFSHAIFRHIAARSERWRTANTTPSLGELRGKIQLFRRYNGPSLMAYGIDVTEWQDNPTRPFTINTRNSVQLTIQDHYSISDPKPLPALIAIKGGDVSGLLDRASADTDAGHWYLNFTSAYEFNWYYQLPPREVAVGGYYGFKWEEGMNPRLQTFLQVRENKSRFGIVAMDFPDIGADDLIISLIMSNFKPEDTSRSLRRRFLIAVMILVALLFIAIVNAHSECGLNFTPLPHVAEYMEELFSGS</sequence>
<keyword evidence="4" id="KW-1185">Reference proteome</keyword>
<dbReference type="Gene3D" id="3.20.20.190">
    <property type="entry name" value="Phosphatidylinositol (PI) phosphodiesterase"/>
    <property type="match status" value="1"/>
</dbReference>
<proteinExistence type="predicted"/>
<keyword evidence="1" id="KW-0472">Membrane</keyword>
<dbReference type="PROSITE" id="PS50007">
    <property type="entry name" value="PIPLC_X_DOMAIN"/>
    <property type="match status" value="1"/>
</dbReference>
<accession>A0ABR0F4X5</accession>
<feature type="domain" description="Phosphatidylinositol-specific phospholipase C X" evidence="2">
    <location>
        <begin position="3"/>
        <end position="110"/>
    </location>
</feature>
<dbReference type="InterPro" id="IPR000909">
    <property type="entry name" value="PLipase_C_PInositol-sp_X_dom"/>
</dbReference>
<dbReference type="Proteomes" id="UP001305779">
    <property type="component" value="Unassembled WGS sequence"/>
</dbReference>
<dbReference type="InterPro" id="IPR017946">
    <property type="entry name" value="PLC-like_Pdiesterase_TIM-brl"/>
</dbReference>
<keyword evidence="1" id="KW-0812">Transmembrane</keyword>
<protein>
    <recommendedName>
        <fullName evidence="2">Phosphatidylinositol-specific phospholipase C X domain-containing protein</fullName>
    </recommendedName>
</protein>
<feature type="transmembrane region" description="Helical" evidence="1">
    <location>
        <begin position="274"/>
        <end position="294"/>
    </location>
</feature>
<dbReference type="PANTHER" id="PTHR13593">
    <property type="match status" value="1"/>
</dbReference>
<keyword evidence="1" id="KW-1133">Transmembrane helix</keyword>
<dbReference type="PANTHER" id="PTHR13593:SF113">
    <property type="entry name" value="SI:DKEY-266F7.9"/>
    <property type="match status" value="1"/>
</dbReference>
<evidence type="ECO:0000259" key="2">
    <source>
        <dbReference type="Pfam" id="PF00388"/>
    </source>
</evidence>
<gene>
    <name evidence="3" type="ORF">PRZ48_002073</name>
</gene>